<dbReference type="InterPro" id="IPR048631">
    <property type="entry name" value="SecD_1st"/>
</dbReference>
<dbReference type="PROSITE" id="PS51257">
    <property type="entry name" value="PROKAR_LIPOPROTEIN"/>
    <property type="match status" value="1"/>
</dbReference>
<dbReference type="HAMAP" id="MF_01463_B">
    <property type="entry name" value="SecD_B"/>
    <property type="match status" value="1"/>
</dbReference>
<feature type="domain" description="Protein translocase subunit SecDF P1" evidence="14">
    <location>
        <begin position="229"/>
        <end position="288"/>
    </location>
</feature>
<dbReference type="FunFam" id="3.30.1360.200:FF:000001">
    <property type="entry name" value="Protein translocase subunit SecD"/>
    <property type="match status" value="1"/>
</dbReference>
<evidence type="ECO:0000256" key="5">
    <source>
        <dbReference type="ARBA" id="ARBA00022927"/>
    </source>
</evidence>
<comment type="similarity">
    <text evidence="9 11">Belongs to the SecD/SecF family. SecD subfamily.</text>
</comment>
<dbReference type="Pfam" id="PF21760">
    <property type="entry name" value="SecD_1st"/>
    <property type="match status" value="1"/>
</dbReference>
<evidence type="ECO:0000259" key="14">
    <source>
        <dbReference type="Pfam" id="PF21760"/>
    </source>
</evidence>
<feature type="transmembrane region" description="Helical" evidence="11">
    <location>
        <begin position="578"/>
        <end position="602"/>
    </location>
</feature>
<dbReference type="FunFam" id="1.20.1640.10:FF:000004">
    <property type="entry name" value="Protein translocase subunit SecD"/>
    <property type="match status" value="1"/>
</dbReference>
<keyword evidence="3 11" id="KW-1003">Cell membrane</keyword>
<dbReference type="Gene3D" id="3.30.70.3400">
    <property type="match status" value="1"/>
</dbReference>
<dbReference type="Proteomes" id="UP001187859">
    <property type="component" value="Unassembled WGS sequence"/>
</dbReference>
<comment type="caution">
    <text evidence="16">The sequence shown here is derived from an EMBL/GenBank/DDBJ whole genome shotgun (WGS) entry which is preliminary data.</text>
</comment>
<feature type="domain" description="SecD export protein N-terminal TM" evidence="13">
    <location>
        <begin position="2"/>
        <end position="103"/>
    </location>
</feature>
<feature type="transmembrane region" description="Helical" evidence="11">
    <location>
        <begin position="454"/>
        <end position="473"/>
    </location>
</feature>
<name>A0AAE4PZ23_9GAMM</name>
<feature type="domain" description="SecDF P1 head subdomain" evidence="15">
    <location>
        <begin position="305"/>
        <end position="432"/>
    </location>
</feature>
<evidence type="ECO:0000256" key="4">
    <source>
        <dbReference type="ARBA" id="ARBA00022692"/>
    </source>
</evidence>
<proteinExistence type="inferred from homology"/>
<dbReference type="GO" id="GO:0015450">
    <property type="term" value="F:protein-transporting ATPase activity"/>
    <property type="evidence" value="ECO:0007669"/>
    <property type="project" value="InterPro"/>
</dbReference>
<dbReference type="InterPro" id="IPR048634">
    <property type="entry name" value="SecD_SecF_C"/>
</dbReference>
<evidence type="ECO:0000256" key="1">
    <source>
        <dbReference type="ARBA" id="ARBA00004651"/>
    </source>
</evidence>
<feature type="transmembrane region" description="Helical" evidence="11">
    <location>
        <begin position="547"/>
        <end position="572"/>
    </location>
</feature>
<organism evidence="16 17">
    <name type="scientific">Shewanella xiamenensis</name>
    <dbReference type="NCBI Taxonomy" id="332186"/>
    <lineage>
        <taxon>Bacteria</taxon>
        <taxon>Pseudomonadati</taxon>
        <taxon>Pseudomonadota</taxon>
        <taxon>Gammaproteobacteria</taxon>
        <taxon>Alteromonadales</taxon>
        <taxon>Shewanellaceae</taxon>
        <taxon>Shewanella</taxon>
    </lineage>
</organism>
<dbReference type="InterPro" id="IPR054384">
    <property type="entry name" value="SecDF_P1_head"/>
</dbReference>
<dbReference type="Pfam" id="PF02355">
    <property type="entry name" value="SecD_SecF_C"/>
    <property type="match status" value="1"/>
</dbReference>
<dbReference type="Pfam" id="PF13721">
    <property type="entry name" value="SecD-TM1"/>
    <property type="match status" value="1"/>
</dbReference>
<dbReference type="GO" id="GO:0065002">
    <property type="term" value="P:intracellular protein transmembrane transport"/>
    <property type="evidence" value="ECO:0007669"/>
    <property type="project" value="UniProtKB-UniRule"/>
</dbReference>
<accession>A0AAE4PZ23</accession>
<dbReference type="GO" id="GO:0043952">
    <property type="term" value="P:protein transport by the Sec complex"/>
    <property type="evidence" value="ECO:0007669"/>
    <property type="project" value="UniProtKB-UniRule"/>
</dbReference>
<dbReference type="InterPro" id="IPR005791">
    <property type="entry name" value="SecD"/>
</dbReference>
<evidence type="ECO:0000256" key="8">
    <source>
        <dbReference type="ARBA" id="ARBA00023136"/>
    </source>
</evidence>
<dbReference type="InterPro" id="IPR027398">
    <property type="entry name" value="SecD-TM"/>
</dbReference>
<dbReference type="NCBIfam" id="TIGR01129">
    <property type="entry name" value="secD"/>
    <property type="match status" value="1"/>
</dbReference>
<dbReference type="Pfam" id="PF07549">
    <property type="entry name" value="Sec_GG"/>
    <property type="match status" value="1"/>
</dbReference>
<evidence type="ECO:0000313" key="17">
    <source>
        <dbReference type="Proteomes" id="UP001187859"/>
    </source>
</evidence>
<dbReference type="SUPFAM" id="SSF82866">
    <property type="entry name" value="Multidrug efflux transporter AcrB transmembrane domain"/>
    <property type="match status" value="1"/>
</dbReference>
<evidence type="ECO:0000259" key="15">
    <source>
        <dbReference type="Pfam" id="PF22599"/>
    </source>
</evidence>
<keyword evidence="7 11" id="KW-0811">Translocation</keyword>
<evidence type="ECO:0000256" key="6">
    <source>
        <dbReference type="ARBA" id="ARBA00022989"/>
    </source>
</evidence>
<dbReference type="EMBL" id="JASGOQ010000001">
    <property type="protein sequence ID" value="MDV5390876.1"/>
    <property type="molecule type" value="Genomic_DNA"/>
</dbReference>
<evidence type="ECO:0000259" key="13">
    <source>
        <dbReference type="Pfam" id="PF13721"/>
    </source>
</evidence>
<feature type="transmembrane region" description="Helical" evidence="11">
    <location>
        <begin position="508"/>
        <end position="526"/>
    </location>
</feature>
<evidence type="ECO:0000313" key="16">
    <source>
        <dbReference type="EMBL" id="MDV5390876.1"/>
    </source>
</evidence>
<evidence type="ECO:0000259" key="12">
    <source>
        <dbReference type="Pfam" id="PF02355"/>
    </source>
</evidence>
<dbReference type="PANTHER" id="PTHR30081:SF1">
    <property type="entry name" value="PROTEIN TRANSLOCASE SUBUNIT SECD"/>
    <property type="match status" value="1"/>
</dbReference>
<comment type="function">
    <text evidence="11">Part of the Sec protein translocase complex. Interacts with the SecYEG preprotein conducting channel. SecDF uses the proton motive force (PMF) to complete protein translocation after the ATP-dependent function of SecA.</text>
</comment>
<dbReference type="PANTHER" id="PTHR30081">
    <property type="entry name" value="PROTEIN-EXPORT MEMBRANE PROTEIN SEC"/>
    <property type="match status" value="1"/>
</dbReference>
<evidence type="ECO:0000256" key="7">
    <source>
        <dbReference type="ARBA" id="ARBA00023010"/>
    </source>
</evidence>
<sequence length="616" mass="66740">MLNKYPMWKNIMVMFIIAIGCFYAVPNLFGEDHAVQVVATRGAEVTASTQARVNELLASKGIAVKRSELEKGQLLVRVQNADQQLLAKETIAEDLGDKFTVALNLAPATPKWLESMGGSPMKLGLDLRGGVHFLMEVDMGEAIRKMEEAKVADFRSQLREEKIRYAGIRNNAQGIEIKFRDAESLASAERFLKSRSNDMVFTDVSKGEDFALQAVMSETYLKQIKEEALQQNITTIRNRVNELGVAEPVVQRQGAERIIVELPGVQDTARAKEILGATASIEFHMVDDKADPNAAQSGRIPAGSEVYQRREGGQVVLKKEVMLTGDHITGAQPSFDQYSRPQVSINLDAKGGTIFSNVTKDNIGKPMATLFIEYKDSGERNADGSVKMLKIQEVISVATIQARLGRNFVITGLSHGEAQNLALLLRAGALIAPVSIVEERTIGPSLGAENIESGVQAMIWGMAVVLIFMLVYYRSFGFIANLALTANLVMVVGVMSMIPGAVLTLPGIAGMVLTVGMAVDGNVLIYERIREELRAGRSVQQAIHEGYGNAFSTIADANITTFLTALILFAVGTGAIKGFAVTLMIGIATSMFTAIVGTRAIVNAIWGGKRVKTLSI</sequence>
<keyword evidence="8 11" id="KW-0472">Membrane</keyword>
<evidence type="ECO:0000256" key="10">
    <source>
        <dbReference type="ARBA" id="ARBA00068220"/>
    </source>
</evidence>
<evidence type="ECO:0000256" key="9">
    <source>
        <dbReference type="ARBA" id="ARBA00060774"/>
    </source>
</evidence>
<feature type="domain" description="Protein export membrane protein SecD/SecF C-terminal" evidence="12">
    <location>
        <begin position="435"/>
        <end position="601"/>
    </location>
</feature>
<protein>
    <recommendedName>
        <fullName evidence="10 11">Protein translocase subunit SecD</fullName>
    </recommendedName>
</protein>
<comment type="caution">
    <text evidence="11">Lacks conserved residue(s) required for the propagation of feature annotation.</text>
</comment>
<dbReference type="Gene3D" id="1.20.1640.10">
    <property type="entry name" value="Multidrug efflux transporter AcrB transmembrane domain"/>
    <property type="match status" value="1"/>
</dbReference>
<dbReference type="Gene3D" id="3.30.1360.200">
    <property type="match status" value="1"/>
</dbReference>
<dbReference type="GO" id="GO:0006605">
    <property type="term" value="P:protein targeting"/>
    <property type="evidence" value="ECO:0007669"/>
    <property type="project" value="UniProtKB-UniRule"/>
</dbReference>
<comment type="subunit">
    <text evidence="11">Forms a complex with SecF. Part of the essential Sec protein translocation apparatus which comprises SecA, SecYEG and auxiliary proteins SecDF-YajC and YidC.</text>
</comment>
<feature type="transmembrane region" description="Helical" evidence="11">
    <location>
        <begin position="480"/>
        <end position="502"/>
    </location>
</feature>
<gene>
    <name evidence="11 16" type="primary">secD</name>
    <name evidence="16" type="ORF">QM089_11530</name>
</gene>
<keyword evidence="6 11" id="KW-1133">Transmembrane helix</keyword>
<dbReference type="AlphaFoldDB" id="A0AAE4PZ23"/>
<evidence type="ECO:0000256" key="2">
    <source>
        <dbReference type="ARBA" id="ARBA00022448"/>
    </source>
</evidence>
<dbReference type="RefSeq" id="WP_037428225.1">
    <property type="nucleotide sequence ID" value="NZ_JASGOQ010000001.1"/>
</dbReference>
<dbReference type="InterPro" id="IPR022646">
    <property type="entry name" value="SecD/SecF_CS"/>
</dbReference>
<dbReference type="InterPro" id="IPR055344">
    <property type="entry name" value="SecD_SecF_C_bact"/>
</dbReference>
<evidence type="ECO:0000256" key="11">
    <source>
        <dbReference type="HAMAP-Rule" id="MF_01463"/>
    </source>
</evidence>
<comment type="subcellular location">
    <subcellularLocation>
        <location evidence="1 11">Cell membrane</location>
        <topology evidence="1 11">Multi-pass membrane protein</topology>
    </subcellularLocation>
</comment>
<evidence type="ECO:0000256" key="3">
    <source>
        <dbReference type="ARBA" id="ARBA00022475"/>
    </source>
</evidence>
<dbReference type="PRINTS" id="PR00702">
    <property type="entry name" value="ACRIFLAVINRP"/>
</dbReference>
<dbReference type="NCBIfam" id="TIGR00916">
    <property type="entry name" value="2A0604s01"/>
    <property type="match status" value="1"/>
</dbReference>
<dbReference type="InterPro" id="IPR022813">
    <property type="entry name" value="SecD/SecF_arch_bac"/>
</dbReference>
<dbReference type="GO" id="GO:0005886">
    <property type="term" value="C:plasma membrane"/>
    <property type="evidence" value="ECO:0007669"/>
    <property type="project" value="UniProtKB-SubCell"/>
</dbReference>
<dbReference type="Pfam" id="PF22599">
    <property type="entry name" value="SecDF_P1_head"/>
    <property type="match status" value="1"/>
</dbReference>
<dbReference type="InterPro" id="IPR001036">
    <property type="entry name" value="Acrflvin-R"/>
</dbReference>
<keyword evidence="2 11" id="KW-0813">Transport</keyword>
<dbReference type="FunFam" id="3.30.70.3400:FF:000003">
    <property type="entry name" value="Preprotein translocase subunit SecD"/>
    <property type="match status" value="1"/>
</dbReference>
<reference evidence="16" key="1">
    <citation type="submission" date="2023-05" db="EMBL/GenBank/DDBJ databases">
        <title>Colonisation of extended spectrum b-lactamase- and carbapenemase-producing bacteria on hospital surfaces from low- and middle-income countries.</title>
        <authorList>
            <person name="Nieto-Rosado M."/>
            <person name="Sands K."/>
            <person name="Iregbu K."/>
            <person name="Zahra R."/>
            <person name="Mazarati J.B."/>
            <person name="Mehtar S."/>
            <person name="Barnards-Group B."/>
            <person name="Walsh T.R."/>
        </authorList>
    </citation>
    <scope>NUCLEOTIDE SEQUENCE</scope>
    <source>
        <strain evidence="16">PP-E493</strain>
    </source>
</reference>
<keyword evidence="5 11" id="KW-0653">Protein transport</keyword>
<keyword evidence="4 11" id="KW-0812">Transmembrane</keyword>